<accession>A0ACB7G113</accession>
<proteinExistence type="predicted"/>
<dbReference type="Proteomes" id="UP000091857">
    <property type="component" value="Chromosome 18"/>
</dbReference>
<name>A0ACB7G113_MANES</name>
<evidence type="ECO:0000313" key="2">
    <source>
        <dbReference type="Proteomes" id="UP000091857"/>
    </source>
</evidence>
<sequence length="464" mass="52174">MMYLCKIDVGLFCVFNCSERMSEESQRAIDEEVGSHAPSEPIEPAIAPAPHGEDRPGQDAFLQQLADMLRRVSGAAPQVPPPVAVPMQAPARPPIDKLRKYGAMEFKGRREDDAPAAEYWLQSTERVLQQLQCTPPDSVACAVALLQEEAYQWWDTTSQTVQPEQRTWEFFLAEFRKKYIGDLYMDEKRREFLYLRQGRMTVSEYEKDFIRLSKYAREMVPTEEDKCKKFEQGLHNDIRVLLAAHSIKEFSTLVNAALNIEKIKEEEQSWRQKGQQKRGQTQMQGQSSASQALMKRQRGAQSSGQSQVQRQRQPLAQSFAGRFGQQTSTSVASSGSAGRGQYPICEHCGRRHLGPCRKLTGACFRCGSTEHLMRDCPRGQVSSAPPIERPIPAGSRGRGRGRGNQTGAASASQRVSETVDRPDFRTPARAYAIRAKEDRDSPDVIVEQTQREEGTSKGKGKEKE</sequence>
<keyword evidence="2" id="KW-1185">Reference proteome</keyword>
<evidence type="ECO:0000313" key="1">
    <source>
        <dbReference type="EMBL" id="KAG8633892.1"/>
    </source>
</evidence>
<reference evidence="2" key="1">
    <citation type="journal article" date="2016" name="Nat. Biotechnol.">
        <title>Sequencing wild and cultivated cassava and related species reveals extensive interspecific hybridization and genetic diversity.</title>
        <authorList>
            <person name="Bredeson J.V."/>
            <person name="Lyons J.B."/>
            <person name="Prochnik S.E."/>
            <person name="Wu G.A."/>
            <person name="Ha C.M."/>
            <person name="Edsinger-Gonzales E."/>
            <person name="Grimwood J."/>
            <person name="Schmutz J."/>
            <person name="Rabbi I.Y."/>
            <person name="Egesi C."/>
            <person name="Nauluvula P."/>
            <person name="Lebot V."/>
            <person name="Ndunguru J."/>
            <person name="Mkamilo G."/>
            <person name="Bart R.S."/>
            <person name="Setter T.L."/>
            <person name="Gleadow R.M."/>
            <person name="Kulakow P."/>
            <person name="Ferguson M.E."/>
            <person name="Rounsley S."/>
            <person name="Rokhsar D.S."/>
        </authorList>
    </citation>
    <scope>NUCLEOTIDE SEQUENCE [LARGE SCALE GENOMIC DNA]</scope>
    <source>
        <strain evidence="2">cv. AM560-2</strain>
    </source>
</reference>
<organism evidence="1 2">
    <name type="scientific">Manihot esculenta</name>
    <name type="common">Cassava</name>
    <name type="synonym">Jatropha manihot</name>
    <dbReference type="NCBI Taxonomy" id="3983"/>
    <lineage>
        <taxon>Eukaryota</taxon>
        <taxon>Viridiplantae</taxon>
        <taxon>Streptophyta</taxon>
        <taxon>Embryophyta</taxon>
        <taxon>Tracheophyta</taxon>
        <taxon>Spermatophyta</taxon>
        <taxon>Magnoliopsida</taxon>
        <taxon>eudicotyledons</taxon>
        <taxon>Gunneridae</taxon>
        <taxon>Pentapetalae</taxon>
        <taxon>rosids</taxon>
        <taxon>fabids</taxon>
        <taxon>Malpighiales</taxon>
        <taxon>Euphorbiaceae</taxon>
        <taxon>Crotonoideae</taxon>
        <taxon>Manihoteae</taxon>
        <taxon>Manihot</taxon>
    </lineage>
</organism>
<comment type="caution">
    <text evidence="1">The sequence shown here is derived from an EMBL/GenBank/DDBJ whole genome shotgun (WGS) entry which is preliminary data.</text>
</comment>
<gene>
    <name evidence="1" type="ORF">MANES_18G145815v8</name>
</gene>
<protein>
    <submittedName>
        <fullName evidence="1">Uncharacterized protein</fullName>
    </submittedName>
</protein>
<dbReference type="EMBL" id="CM004404">
    <property type="protein sequence ID" value="KAG8633892.1"/>
    <property type="molecule type" value="Genomic_DNA"/>
</dbReference>